<evidence type="ECO:0000256" key="9">
    <source>
        <dbReference type="RuleBase" id="RU365103"/>
    </source>
</evidence>
<comment type="caution">
    <text evidence="11">The sequence shown here is derived from an EMBL/GenBank/DDBJ whole genome shotgun (WGS) entry which is preliminary data.</text>
</comment>
<gene>
    <name evidence="11" type="ORF">A2557_06680</name>
</gene>
<dbReference type="Gene3D" id="3.40.50.2000">
    <property type="entry name" value="Glycogen Phosphorylase B"/>
    <property type="match status" value="1"/>
</dbReference>
<dbReference type="UniPathway" id="UPA00958"/>
<dbReference type="InterPro" id="IPR039901">
    <property type="entry name" value="Kdotransferase"/>
</dbReference>
<evidence type="ECO:0000256" key="2">
    <source>
        <dbReference type="ARBA" id="ARBA00012621"/>
    </source>
</evidence>
<dbReference type="PANTHER" id="PTHR42755:SF1">
    <property type="entry name" value="3-DEOXY-D-MANNO-OCTULOSONIC ACID TRANSFERASE, MITOCHONDRIAL-RELATED"/>
    <property type="match status" value="1"/>
</dbReference>
<dbReference type="Pfam" id="PF04413">
    <property type="entry name" value="Glycos_transf_N"/>
    <property type="match status" value="1"/>
</dbReference>
<dbReference type="AlphaFoldDB" id="A0A1F6H302"/>
<feature type="site" description="Transition state stabilizer" evidence="8">
    <location>
        <position position="125"/>
    </location>
</feature>
<name>A0A1F6H302_9PROT</name>
<dbReference type="Gene3D" id="3.40.50.11720">
    <property type="entry name" value="3-Deoxy-D-manno-octulosonic-acid transferase, N-terminal domain"/>
    <property type="match status" value="1"/>
</dbReference>
<evidence type="ECO:0000313" key="11">
    <source>
        <dbReference type="EMBL" id="OGH04670.1"/>
    </source>
</evidence>
<dbReference type="EC" id="2.4.99.12" evidence="2 9"/>
<dbReference type="SUPFAM" id="SSF53756">
    <property type="entry name" value="UDP-Glycosyltransferase/glycogen phosphorylase"/>
    <property type="match status" value="1"/>
</dbReference>
<dbReference type="Proteomes" id="UP000177583">
    <property type="component" value="Unassembled WGS sequence"/>
</dbReference>
<comment type="catalytic activity">
    <reaction evidence="6 9">
        <text>lipid IVA (E. coli) + CMP-3-deoxy-beta-D-manno-octulosonate = alpha-Kdo-(2-&gt;6)-lipid IVA (E. coli) + CMP + H(+)</text>
        <dbReference type="Rhea" id="RHEA:28066"/>
        <dbReference type="ChEBI" id="CHEBI:15378"/>
        <dbReference type="ChEBI" id="CHEBI:58603"/>
        <dbReference type="ChEBI" id="CHEBI:60364"/>
        <dbReference type="ChEBI" id="CHEBI:60377"/>
        <dbReference type="ChEBI" id="CHEBI:85987"/>
        <dbReference type="EC" id="2.4.99.12"/>
    </reaction>
</comment>
<reference evidence="11 12" key="1">
    <citation type="journal article" date="2016" name="Nat. Commun.">
        <title>Thousands of microbial genomes shed light on interconnected biogeochemical processes in an aquifer system.</title>
        <authorList>
            <person name="Anantharaman K."/>
            <person name="Brown C.T."/>
            <person name="Hug L.A."/>
            <person name="Sharon I."/>
            <person name="Castelle C.J."/>
            <person name="Probst A.J."/>
            <person name="Thomas B.C."/>
            <person name="Singh A."/>
            <person name="Wilkins M.J."/>
            <person name="Karaoz U."/>
            <person name="Brodie E.L."/>
            <person name="Williams K.H."/>
            <person name="Hubbard S.S."/>
            <person name="Banfield J.F."/>
        </authorList>
    </citation>
    <scope>NUCLEOTIDE SEQUENCE [LARGE SCALE GENOMIC DNA]</scope>
</reference>
<keyword evidence="9" id="KW-0472">Membrane</keyword>
<organism evidence="11 12">
    <name type="scientific">Candidatus Lambdaproteobacteria bacterium RIFOXYD2_FULL_56_26</name>
    <dbReference type="NCBI Taxonomy" id="1817773"/>
    <lineage>
        <taxon>Bacteria</taxon>
        <taxon>Pseudomonadati</taxon>
        <taxon>Pseudomonadota</taxon>
        <taxon>Candidatus Lambdaproteobacteria</taxon>
    </lineage>
</organism>
<dbReference type="GO" id="GO:0009245">
    <property type="term" value="P:lipid A biosynthetic process"/>
    <property type="evidence" value="ECO:0007669"/>
    <property type="project" value="TreeGrafter"/>
</dbReference>
<comment type="function">
    <text evidence="9">Involved in lipopolysaccharide (LPS) biosynthesis. Catalyzes the transfer of 3-deoxy-D-manno-octulosonate (Kdo) residue(s) from CMP-Kdo to lipid IV(A), the tetraacyldisaccharide-1,4'-bisphosphate precursor of lipid A.</text>
</comment>
<keyword evidence="4 9" id="KW-0808">Transferase</keyword>
<evidence type="ECO:0000259" key="10">
    <source>
        <dbReference type="Pfam" id="PF04413"/>
    </source>
</evidence>
<protein>
    <recommendedName>
        <fullName evidence="3 9">3-deoxy-D-manno-octulosonic acid transferase</fullName>
        <shortName evidence="9">Kdo transferase</shortName>
        <ecNumber evidence="2 9">2.4.99.12</ecNumber>
    </recommendedName>
    <alternativeName>
        <fullName evidence="5 9">Lipid IV(A) 3-deoxy-D-manno-octulosonic acid transferase</fullName>
    </alternativeName>
</protein>
<evidence type="ECO:0000256" key="6">
    <source>
        <dbReference type="ARBA" id="ARBA00049183"/>
    </source>
</evidence>
<evidence type="ECO:0000256" key="7">
    <source>
        <dbReference type="PIRSR" id="PIRSR639901-1"/>
    </source>
</evidence>
<comment type="similarity">
    <text evidence="9">Belongs to the glycosyltransferase group 1 family.</text>
</comment>
<dbReference type="InterPro" id="IPR038107">
    <property type="entry name" value="Glycos_transf_N_sf"/>
</dbReference>
<dbReference type="EMBL" id="MFNF01000001">
    <property type="protein sequence ID" value="OGH04670.1"/>
    <property type="molecule type" value="Genomic_DNA"/>
</dbReference>
<comment type="pathway">
    <text evidence="1 9">Bacterial outer membrane biogenesis; LPS core biosynthesis.</text>
</comment>
<keyword evidence="9" id="KW-0448">Lipopolysaccharide biosynthesis</keyword>
<dbReference type="GO" id="GO:0009244">
    <property type="term" value="P:lipopolysaccharide core region biosynthetic process"/>
    <property type="evidence" value="ECO:0007669"/>
    <property type="project" value="UniProtKB-UniRule"/>
</dbReference>
<evidence type="ECO:0000256" key="3">
    <source>
        <dbReference type="ARBA" id="ARBA00019077"/>
    </source>
</evidence>
<sequence>MDLVYLLPMLVCSPCLGLGALFVPKVRQALLRQFFSWPPRLPRAAQGRVWFHSASVGEMALALRLARALEARRPGLETVLTTNTPTALAMAQAQGQPVFYKPFDFSLFASLLLGRLQPNLLVLVETELWPNLTRVVSRKIPMVLVNGRLSDQHFESYRKFRFLFAPLLGRISRILAGDATSAQRFGALGAKVELLGNLKWGSTAAPDPVLVQRLREQLGLQPDEFVFVAGSLQPEELAVLVPAGLKMAQGHPKFRALLVPRHPDKRAEFVAQSQALGVELSLTSQGSCLGAQWVLADQMGLLTALYSLASFVFVGGSFCNRGGQNMIEPVGLGKPTVVGPYTANFAEPVALLSAAQGLAVVQDADALVALSQSPSALESLGSNGLHRLQREEGAWTRTIEVLDEVLGPLV</sequence>
<dbReference type="PANTHER" id="PTHR42755">
    <property type="entry name" value="3-DEOXY-MANNO-OCTULOSONATE CYTIDYLYLTRANSFERASE"/>
    <property type="match status" value="1"/>
</dbReference>
<evidence type="ECO:0000256" key="1">
    <source>
        <dbReference type="ARBA" id="ARBA00004713"/>
    </source>
</evidence>
<dbReference type="GO" id="GO:0005886">
    <property type="term" value="C:plasma membrane"/>
    <property type="evidence" value="ECO:0007669"/>
    <property type="project" value="UniProtKB-SubCell"/>
</dbReference>
<evidence type="ECO:0000256" key="8">
    <source>
        <dbReference type="PIRSR" id="PIRSR639901-2"/>
    </source>
</evidence>
<dbReference type="GO" id="GO:0043842">
    <property type="term" value="F:Kdo transferase activity"/>
    <property type="evidence" value="ECO:0007669"/>
    <property type="project" value="UniProtKB-EC"/>
</dbReference>
<feature type="domain" description="3-deoxy-D-manno-octulosonic-acid transferase N-terminal" evidence="10">
    <location>
        <begin position="39"/>
        <end position="200"/>
    </location>
</feature>
<evidence type="ECO:0000256" key="4">
    <source>
        <dbReference type="ARBA" id="ARBA00022679"/>
    </source>
</evidence>
<comment type="subcellular location">
    <subcellularLocation>
        <location evidence="9">Cell membrane</location>
    </subcellularLocation>
</comment>
<dbReference type="InterPro" id="IPR007507">
    <property type="entry name" value="Glycos_transf_N"/>
</dbReference>
<keyword evidence="9" id="KW-1003">Cell membrane</keyword>
<proteinExistence type="inferred from homology"/>
<feature type="site" description="Transition state stabilizer" evidence="8">
    <location>
        <position position="199"/>
    </location>
</feature>
<evidence type="ECO:0000313" key="12">
    <source>
        <dbReference type="Proteomes" id="UP000177583"/>
    </source>
</evidence>
<evidence type="ECO:0000256" key="5">
    <source>
        <dbReference type="ARBA" id="ARBA00031445"/>
    </source>
</evidence>
<feature type="active site" description="Proton acceptor" evidence="7">
    <location>
        <position position="58"/>
    </location>
</feature>
<accession>A0A1F6H302</accession>